<dbReference type="Proteomes" id="UP000334923">
    <property type="component" value="Unassembled WGS sequence"/>
</dbReference>
<evidence type="ECO:0000313" key="5">
    <source>
        <dbReference type="Proteomes" id="UP000334923"/>
    </source>
</evidence>
<dbReference type="RefSeq" id="WP_142660880.1">
    <property type="nucleotide sequence ID" value="NZ_CABFVA020000116.1"/>
</dbReference>
<accession>A0A5E6MG68</accession>
<feature type="compositionally biased region" description="Low complexity" evidence="1">
    <location>
        <begin position="463"/>
        <end position="481"/>
    </location>
</feature>
<protein>
    <recommendedName>
        <fullName evidence="3">CHASE2 domain-containing protein</fullName>
    </recommendedName>
</protein>
<reference evidence="4 5" key="1">
    <citation type="submission" date="2019-09" db="EMBL/GenBank/DDBJ databases">
        <authorList>
            <person name="Cremers G."/>
        </authorList>
    </citation>
    <scope>NUCLEOTIDE SEQUENCE [LARGE SCALE GENOMIC DNA]</scope>
    <source>
        <strain evidence="4">4A</strain>
    </source>
</reference>
<dbReference type="OrthoDB" id="9789782at2"/>
<sequence length="508" mass="55297">MQTDQGSPSPARSGLPPHEKRSLRVAGLLASLWCVLLTLFAYQGILSGWEEKVARWEEIPASDSKSSHFALIAIDHIPADRPWPWPRLEYALCLRGLLEQIPQSVVFEVLLSENGTKMSSFDQTFASLVRRMEHVCFAADALLGEQQGEPLPPRAMRLPGAAKLSDLTEYRSVIWPGATFAGASPVGLANLDVGSEEVRSLPLVFRVKEALVPSLALQAGAVYLGADLAQATVRLGHAIILRDRHGKRLRTIPVDAEGRIALRYRHSPKTIPRVDYDSYLVSANQASRGRLSEDELPLLRGRQVWIGVTDGAIVPKMVTPLGPMTPVELQMQITRQIVEGDLIRPLPWFLAAVMAFAFCLWGARLFVRLPVLGAISAIAILFASLVAVSVVTFFFVGLTLPLCTLLLSALGAVLCGMAVRLWNFSPLRQTRSSEAQTLVLEVSASPPPSRTGFSDPVQENPVRSPSAPSAGGSPPSPSRSRLQGALRRLEERRRIEGLSDQNGDLGKG</sequence>
<dbReference type="EMBL" id="CABFVA020000116">
    <property type="protein sequence ID" value="VVM08002.1"/>
    <property type="molecule type" value="Genomic_DNA"/>
</dbReference>
<keyword evidence="5" id="KW-1185">Reference proteome</keyword>
<keyword evidence="2" id="KW-1133">Transmembrane helix</keyword>
<dbReference type="SMART" id="SM01080">
    <property type="entry name" value="CHASE2"/>
    <property type="match status" value="1"/>
</dbReference>
<name>A0A5E6MG68_9BACT</name>
<gene>
    <name evidence="4" type="ORF">MAMT_02046</name>
</gene>
<keyword evidence="2" id="KW-0472">Membrane</keyword>
<feature type="transmembrane region" description="Helical" evidence="2">
    <location>
        <begin position="374"/>
        <end position="398"/>
    </location>
</feature>
<evidence type="ECO:0000256" key="1">
    <source>
        <dbReference type="SAM" id="MobiDB-lite"/>
    </source>
</evidence>
<evidence type="ECO:0000313" key="4">
    <source>
        <dbReference type="EMBL" id="VVM08002.1"/>
    </source>
</evidence>
<keyword evidence="2" id="KW-0812">Transmembrane</keyword>
<proteinExistence type="predicted"/>
<organism evidence="4 5">
    <name type="scientific">Methylacidimicrobium tartarophylax</name>
    <dbReference type="NCBI Taxonomy" id="1041768"/>
    <lineage>
        <taxon>Bacteria</taxon>
        <taxon>Pseudomonadati</taxon>
        <taxon>Verrucomicrobiota</taxon>
        <taxon>Methylacidimicrobium</taxon>
    </lineage>
</organism>
<feature type="transmembrane region" description="Helical" evidence="2">
    <location>
        <begin position="346"/>
        <end position="367"/>
    </location>
</feature>
<evidence type="ECO:0000256" key="2">
    <source>
        <dbReference type="SAM" id="Phobius"/>
    </source>
</evidence>
<dbReference type="InterPro" id="IPR007890">
    <property type="entry name" value="CHASE2"/>
</dbReference>
<feature type="domain" description="CHASE2" evidence="3">
    <location>
        <begin position="46"/>
        <end position="366"/>
    </location>
</feature>
<evidence type="ECO:0000259" key="3">
    <source>
        <dbReference type="SMART" id="SM01080"/>
    </source>
</evidence>
<feature type="region of interest" description="Disordered" evidence="1">
    <location>
        <begin position="442"/>
        <end position="486"/>
    </location>
</feature>
<feature type="transmembrane region" description="Helical" evidence="2">
    <location>
        <begin position="404"/>
        <end position="422"/>
    </location>
</feature>
<dbReference type="Pfam" id="PF05226">
    <property type="entry name" value="CHASE2"/>
    <property type="match status" value="1"/>
</dbReference>
<dbReference type="AlphaFoldDB" id="A0A5E6MG68"/>